<sequence length="98" mass="11279">MDVIRKIAHNEMVEMNTPVQITWHDGKSKMRGDFSPVKNYTKADRYPIPMIHYALDKQAKAKYITKMDCMNVTGPLVEIQEWPGTQQSGNSLGRLQKK</sequence>
<dbReference type="OrthoDB" id="3250101at2759"/>
<dbReference type="Gene3D" id="3.10.10.10">
    <property type="entry name" value="HIV Type 1 Reverse Transcriptase, subunit A, domain 1"/>
    <property type="match status" value="1"/>
</dbReference>
<accession>A0A9Q3FED8</accession>
<comment type="caution">
    <text evidence="1">The sequence shown here is derived from an EMBL/GenBank/DDBJ whole genome shotgun (WGS) entry which is preliminary data.</text>
</comment>
<dbReference type="Proteomes" id="UP000765509">
    <property type="component" value="Unassembled WGS sequence"/>
</dbReference>
<organism evidence="1 2">
    <name type="scientific">Austropuccinia psidii MF-1</name>
    <dbReference type="NCBI Taxonomy" id="1389203"/>
    <lineage>
        <taxon>Eukaryota</taxon>
        <taxon>Fungi</taxon>
        <taxon>Dikarya</taxon>
        <taxon>Basidiomycota</taxon>
        <taxon>Pucciniomycotina</taxon>
        <taxon>Pucciniomycetes</taxon>
        <taxon>Pucciniales</taxon>
        <taxon>Sphaerophragmiaceae</taxon>
        <taxon>Austropuccinia</taxon>
    </lineage>
</organism>
<reference evidence="1" key="1">
    <citation type="submission" date="2021-03" db="EMBL/GenBank/DDBJ databases">
        <title>Draft genome sequence of rust myrtle Austropuccinia psidii MF-1, a brazilian biotype.</title>
        <authorList>
            <person name="Quecine M.C."/>
            <person name="Pachon D.M.R."/>
            <person name="Bonatelli M.L."/>
            <person name="Correr F.H."/>
            <person name="Franceschini L.M."/>
            <person name="Leite T.F."/>
            <person name="Margarido G.R.A."/>
            <person name="Almeida C.A."/>
            <person name="Ferrarezi J.A."/>
            <person name="Labate C.A."/>
        </authorList>
    </citation>
    <scope>NUCLEOTIDE SEQUENCE</scope>
    <source>
        <strain evidence="1">MF-1</strain>
    </source>
</reference>
<gene>
    <name evidence="1" type="ORF">O181_078486</name>
</gene>
<keyword evidence="2" id="KW-1185">Reference proteome</keyword>
<name>A0A9Q3FED8_9BASI</name>
<dbReference type="Gene3D" id="3.30.70.270">
    <property type="match status" value="1"/>
</dbReference>
<dbReference type="SUPFAM" id="SSF56672">
    <property type="entry name" value="DNA/RNA polymerases"/>
    <property type="match status" value="1"/>
</dbReference>
<evidence type="ECO:0000313" key="2">
    <source>
        <dbReference type="Proteomes" id="UP000765509"/>
    </source>
</evidence>
<dbReference type="InterPro" id="IPR043502">
    <property type="entry name" value="DNA/RNA_pol_sf"/>
</dbReference>
<evidence type="ECO:0000313" key="1">
    <source>
        <dbReference type="EMBL" id="MBW0538771.1"/>
    </source>
</evidence>
<protein>
    <submittedName>
        <fullName evidence="1">Uncharacterized protein</fullName>
    </submittedName>
</protein>
<dbReference type="AlphaFoldDB" id="A0A9Q3FED8"/>
<proteinExistence type="predicted"/>
<dbReference type="InterPro" id="IPR043128">
    <property type="entry name" value="Rev_trsase/Diguanyl_cyclase"/>
</dbReference>
<dbReference type="EMBL" id="AVOT02043347">
    <property type="protein sequence ID" value="MBW0538771.1"/>
    <property type="molecule type" value="Genomic_DNA"/>
</dbReference>